<keyword evidence="3 5" id="KW-0408">Iron</keyword>
<feature type="binding site" description="covalent" evidence="4">
    <location>
        <position position="44"/>
    </location>
    <ligand>
        <name>heme c</name>
        <dbReference type="ChEBI" id="CHEBI:61717"/>
        <label>1</label>
    </ligand>
</feature>
<dbReference type="GO" id="GO:0020037">
    <property type="term" value="F:heme binding"/>
    <property type="evidence" value="ECO:0007669"/>
    <property type="project" value="InterPro"/>
</dbReference>
<accession>A0A1H1LSD8</accession>
<dbReference type="RefSeq" id="WP_090271779.1">
    <property type="nucleotide sequence ID" value="NZ_LT629748.1"/>
</dbReference>
<name>A0A1H1LSD8_9GAMM</name>
<evidence type="ECO:0000256" key="6">
    <source>
        <dbReference type="SAM" id="SignalP"/>
    </source>
</evidence>
<evidence type="ECO:0000256" key="2">
    <source>
        <dbReference type="ARBA" id="ARBA00022723"/>
    </source>
</evidence>
<dbReference type="InterPro" id="IPR036909">
    <property type="entry name" value="Cyt_c-like_dom_sf"/>
</dbReference>
<evidence type="ECO:0000256" key="3">
    <source>
        <dbReference type="ARBA" id="ARBA00023004"/>
    </source>
</evidence>
<evidence type="ECO:0000313" key="8">
    <source>
        <dbReference type="EMBL" id="SDR77403.1"/>
    </source>
</evidence>
<feature type="binding site" description="axial binding residue" evidence="5">
    <location>
        <position position="152"/>
    </location>
    <ligand>
        <name>heme c</name>
        <dbReference type="ChEBI" id="CHEBI:61717"/>
        <label>2</label>
    </ligand>
    <ligandPart>
        <name>Fe</name>
        <dbReference type="ChEBI" id="CHEBI:18248"/>
    </ligandPart>
</feature>
<dbReference type="PIRSF" id="PIRSF000005">
    <property type="entry name" value="Cytochrome_c4"/>
    <property type="match status" value="1"/>
</dbReference>
<feature type="binding site" description="axial binding residue" evidence="5">
    <location>
        <position position="45"/>
    </location>
    <ligand>
        <name>heme c</name>
        <dbReference type="ChEBI" id="CHEBI:61717"/>
        <label>1</label>
    </ligand>
    <ligandPart>
        <name>Fe</name>
        <dbReference type="ChEBI" id="CHEBI:18248"/>
    </ligandPart>
</feature>
<dbReference type="GO" id="GO:0009055">
    <property type="term" value="F:electron transfer activity"/>
    <property type="evidence" value="ECO:0007669"/>
    <property type="project" value="InterPro"/>
</dbReference>
<proteinExistence type="predicted"/>
<reference evidence="9" key="1">
    <citation type="submission" date="2016-10" db="EMBL/GenBank/DDBJ databases">
        <authorList>
            <person name="Varghese N."/>
            <person name="Submissions S."/>
        </authorList>
    </citation>
    <scope>NUCLEOTIDE SEQUENCE [LARGE SCALE GENOMIC DNA]</scope>
    <source>
        <strain evidence="9">2SM5</strain>
    </source>
</reference>
<keyword evidence="6" id="KW-0732">Signal</keyword>
<dbReference type="GO" id="GO:0042597">
    <property type="term" value="C:periplasmic space"/>
    <property type="evidence" value="ECO:0007669"/>
    <property type="project" value="InterPro"/>
</dbReference>
<dbReference type="Pfam" id="PF00034">
    <property type="entry name" value="Cytochrom_C"/>
    <property type="match status" value="1"/>
</dbReference>
<evidence type="ECO:0000256" key="5">
    <source>
        <dbReference type="PIRSR" id="PIRSR000005-2"/>
    </source>
</evidence>
<dbReference type="InterPro" id="IPR024167">
    <property type="entry name" value="Cytochrome_c4-like"/>
</dbReference>
<gene>
    <name evidence="8" type="ORF">SAMN05216198_0374</name>
</gene>
<feature type="binding site" description="covalent" evidence="4">
    <location>
        <position position="41"/>
    </location>
    <ligand>
        <name>heme c</name>
        <dbReference type="ChEBI" id="CHEBI:61717"/>
        <label>1</label>
    </ligand>
</feature>
<evidence type="ECO:0000256" key="1">
    <source>
        <dbReference type="ARBA" id="ARBA00022617"/>
    </source>
</evidence>
<dbReference type="Gene3D" id="1.10.760.10">
    <property type="entry name" value="Cytochrome c-like domain"/>
    <property type="match status" value="2"/>
</dbReference>
<keyword evidence="1 4" id="KW-0349">Heme</keyword>
<dbReference type="OrthoDB" id="9773456at2"/>
<dbReference type="EMBL" id="LT629748">
    <property type="protein sequence ID" value="SDR77403.1"/>
    <property type="molecule type" value="Genomic_DNA"/>
</dbReference>
<comment type="PTM">
    <text evidence="4">Binds 2 heme c groups covalently per subunit.</text>
</comment>
<evidence type="ECO:0000259" key="7">
    <source>
        <dbReference type="PROSITE" id="PS51007"/>
    </source>
</evidence>
<feature type="domain" description="Cytochrome c" evidence="7">
    <location>
        <begin position="29"/>
        <end position="111"/>
    </location>
</feature>
<dbReference type="AlphaFoldDB" id="A0A1H1LSD8"/>
<dbReference type="InterPro" id="IPR050597">
    <property type="entry name" value="Cytochrome_c_Oxidase_Subunit"/>
</dbReference>
<evidence type="ECO:0000313" key="9">
    <source>
        <dbReference type="Proteomes" id="UP000243426"/>
    </source>
</evidence>
<dbReference type="Pfam" id="PF13442">
    <property type="entry name" value="Cytochrome_CBB3"/>
    <property type="match status" value="1"/>
</dbReference>
<feature type="binding site" description="covalent" evidence="4">
    <location>
        <position position="148"/>
    </location>
    <ligand>
        <name>heme c</name>
        <dbReference type="ChEBI" id="CHEBI:61717"/>
        <label>2</label>
    </ligand>
</feature>
<feature type="chain" id="PRO_5009253708" evidence="6">
    <location>
        <begin position="25"/>
        <end position="221"/>
    </location>
</feature>
<dbReference type="STRING" id="797277.SAMN05216198_0374"/>
<keyword evidence="9" id="KW-1185">Reference proteome</keyword>
<organism evidence="8 9">
    <name type="scientific">Halopseudomonas litoralis</name>
    <dbReference type="NCBI Taxonomy" id="797277"/>
    <lineage>
        <taxon>Bacteria</taxon>
        <taxon>Pseudomonadati</taxon>
        <taxon>Pseudomonadota</taxon>
        <taxon>Gammaproteobacteria</taxon>
        <taxon>Pseudomonadales</taxon>
        <taxon>Pseudomonadaceae</taxon>
        <taxon>Halopseudomonas</taxon>
    </lineage>
</organism>
<feature type="domain" description="Cytochrome c" evidence="7">
    <location>
        <begin position="127"/>
        <end position="217"/>
    </location>
</feature>
<dbReference type="InterPro" id="IPR009056">
    <property type="entry name" value="Cyt_c-like_dom"/>
</dbReference>
<feature type="signal peptide" evidence="6">
    <location>
        <begin position="1"/>
        <end position="24"/>
    </location>
</feature>
<evidence type="ECO:0000256" key="4">
    <source>
        <dbReference type="PIRSR" id="PIRSR000005-1"/>
    </source>
</evidence>
<dbReference type="Proteomes" id="UP000243426">
    <property type="component" value="Chromosome I"/>
</dbReference>
<feature type="binding site" description="covalent" evidence="4">
    <location>
        <position position="151"/>
    </location>
    <ligand>
        <name>heme c</name>
        <dbReference type="ChEBI" id="CHEBI:61717"/>
        <label>2</label>
    </ligand>
</feature>
<dbReference type="PANTHER" id="PTHR33751">
    <property type="entry name" value="CBB3-TYPE CYTOCHROME C OXIDASE SUBUNIT FIXP"/>
    <property type="match status" value="1"/>
</dbReference>
<feature type="binding site" description="axial binding residue" evidence="5">
    <location>
        <position position="194"/>
    </location>
    <ligand>
        <name>heme c</name>
        <dbReference type="ChEBI" id="CHEBI:61717"/>
        <label>2</label>
    </ligand>
    <ligandPart>
        <name>Fe</name>
        <dbReference type="ChEBI" id="CHEBI:18248"/>
    </ligandPart>
</feature>
<dbReference type="SUPFAM" id="SSF46626">
    <property type="entry name" value="Cytochrome c"/>
    <property type="match status" value="2"/>
</dbReference>
<dbReference type="GO" id="GO:0005506">
    <property type="term" value="F:iron ion binding"/>
    <property type="evidence" value="ECO:0007669"/>
    <property type="project" value="InterPro"/>
</dbReference>
<feature type="binding site" description="axial binding residue" evidence="5">
    <location>
        <position position="88"/>
    </location>
    <ligand>
        <name>heme c</name>
        <dbReference type="ChEBI" id="CHEBI:61717"/>
        <label>1</label>
    </ligand>
    <ligandPart>
        <name>Fe</name>
        <dbReference type="ChEBI" id="CHEBI:18248"/>
    </ligandPart>
</feature>
<dbReference type="PROSITE" id="PS51007">
    <property type="entry name" value="CYTC"/>
    <property type="match status" value="2"/>
</dbReference>
<sequence length="221" mass="23718">MNKNHIQGAGLSACLLLFSLGVSAAPTTPDPAQGKAAAGLCETCHKADGSGQNIPDGESWPRLAGLDADYLTKQMQDFKTGKRRNPSMEAFAQMLDDEKIVHISAWFASLPATTSGQPEDTESYSAEQLERGKQLATVGDWDQYVVPCSRCHGPDNLGAGTVFPAIAGQHFGYIRDQLLDWQQGHRDNDAQELMATIAARMSTEDVNAVAAWLSTQPAAAQ</sequence>
<dbReference type="PANTHER" id="PTHR33751:SF11">
    <property type="entry name" value="BLL4483 PROTEIN"/>
    <property type="match status" value="1"/>
</dbReference>
<protein>
    <submittedName>
        <fullName evidence="8">Cytochrome c553</fullName>
    </submittedName>
</protein>
<keyword evidence="2 5" id="KW-0479">Metal-binding</keyword>